<dbReference type="Proteomes" id="UP000666240">
    <property type="component" value="Unassembled WGS sequence"/>
</dbReference>
<evidence type="ECO:0000313" key="3">
    <source>
        <dbReference type="Proteomes" id="UP000666240"/>
    </source>
</evidence>
<reference evidence="2" key="1">
    <citation type="submission" date="2021-03" db="EMBL/GenBank/DDBJ databases">
        <title>Genome sequencing and assembly of Tianweitania sediminis.</title>
        <authorList>
            <person name="Chhetri G."/>
        </authorList>
    </citation>
    <scope>NUCLEOTIDE SEQUENCE</scope>
    <source>
        <strain evidence="2">Z8</strain>
    </source>
</reference>
<name>A0A8J7RKI8_9HYPH</name>
<dbReference type="Pfam" id="PF12680">
    <property type="entry name" value="SnoaL_2"/>
    <property type="match status" value="1"/>
</dbReference>
<organism evidence="2 3">
    <name type="scientific">Tianweitania sediminis</name>
    <dbReference type="NCBI Taxonomy" id="1502156"/>
    <lineage>
        <taxon>Bacteria</taxon>
        <taxon>Pseudomonadati</taxon>
        <taxon>Pseudomonadota</taxon>
        <taxon>Alphaproteobacteria</taxon>
        <taxon>Hyphomicrobiales</taxon>
        <taxon>Phyllobacteriaceae</taxon>
        <taxon>Tianweitania</taxon>
    </lineage>
</organism>
<dbReference type="EMBL" id="JAGIYY010000006">
    <property type="protein sequence ID" value="MBP0440111.1"/>
    <property type="molecule type" value="Genomic_DNA"/>
</dbReference>
<dbReference type="InterPro" id="IPR011051">
    <property type="entry name" value="RmlC_Cupin_sf"/>
</dbReference>
<dbReference type="SUPFAM" id="SSF54427">
    <property type="entry name" value="NTF2-like"/>
    <property type="match status" value="1"/>
</dbReference>
<keyword evidence="3" id="KW-1185">Reference proteome</keyword>
<gene>
    <name evidence="2" type="ORF">J5Y06_15755</name>
</gene>
<feature type="domain" description="SnoaL-like" evidence="1">
    <location>
        <begin position="109"/>
        <end position="211"/>
    </location>
</feature>
<dbReference type="InterPro" id="IPR014710">
    <property type="entry name" value="RmlC-like_jellyroll"/>
</dbReference>
<dbReference type="RefSeq" id="WP_209336153.1">
    <property type="nucleotide sequence ID" value="NZ_JAGIYY010000006.1"/>
</dbReference>
<dbReference type="Gene3D" id="3.10.450.50">
    <property type="match status" value="1"/>
</dbReference>
<evidence type="ECO:0000313" key="2">
    <source>
        <dbReference type="EMBL" id="MBP0440111.1"/>
    </source>
</evidence>
<evidence type="ECO:0000259" key="1">
    <source>
        <dbReference type="Pfam" id="PF12680"/>
    </source>
</evidence>
<dbReference type="Gene3D" id="2.60.120.10">
    <property type="entry name" value="Jelly Rolls"/>
    <property type="match status" value="1"/>
</dbReference>
<dbReference type="SUPFAM" id="SSF51182">
    <property type="entry name" value="RmlC-like cupins"/>
    <property type="match status" value="1"/>
</dbReference>
<sequence>MTKVTAEPVVHIDDDRFKVTEWRFAPGAETGWHIHGHDYVIVPLTDGALGLEGPDGKRKQAKLTQGVPYSRRTGVAHNVINDADTPLAFLEVEVVEGGDLSARRLAVLDRFMTAWNERDVDALMACMAENCAFNSSAGPDAEGRRHTGREAVRASYTALFEAFPQATWTNDRHTVMGETGLSSWRFVGTNTSGQTVEVDGCDIFSFDGALISLKDSYRKARG</sequence>
<dbReference type="CDD" id="cd06982">
    <property type="entry name" value="cupin_BauB-like"/>
    <property type="match status" value="1"/>
</dbReference>
<comment type="caution">
    <text evidence="2">The sequence shown here is derived from an EMBL/GenBank/DDBJ whole genome shotgun (WGS) entry which is preliminary data.</text>
</comment>
<proteinExistence type="predicted"/>
<accession>A0A8J7RKI8</accession>
<dbReference type="InterPro" id="IPR037401">
    <property type="entry name" value="SnoaL-like"/>
</dbReference>
<dbReference type="AlphaFoldDB" id="A0A8J7RKI8"/>
<protein>
    <submittedName>
        <fullName evidence="2">Nuclear transport factor 2 family protein</fullName>
    </submittedName>
</protein>
<dbReference type="InterPro" id="IPR032710">
    <property type="entry name" value="NTF2-like_dom_sf"/>
</dbReference>